<dbReference type="EMBL" id="LZYZ01000001">
    <property type="protein sequence ID" value="OOM16210.1"/>
    <property type="molecule type" value="Genomic_DNA"/>
</dbReference>
<sequence length="85" mass="9396">MNFIFKILLNLWGGKDMPLILANLGSQMNIKKIKGNDETRRFLSSLGFITGEVVTVISEFGGNLIINVKDTRVALDKGMASRIIV</sequence>
<evidence type="ECO:0000259" key="2">
    <source>
        <dbReference type="SMART" id="SM00899"/>
    </source>
</evidence>
<dbReference type="InterPro" id="IPR008988">
    <property type="entry name" value="Transcriptional_repressor_C"/>
</dbReference>
<dbReference type="InterPro" id="IPR053184">
    <property type="entry name" value="FeoA-like"/>
</dbReference>
<gene>
    <name evidence="3" type="ORF">CLOSAC_04810</name>
</gene>
<proteinExistence type="predicted"/>
<dbReference type="SMART" id="SM00899">
    <property type="entry name" value="FeoA"/>
    <property type="match status" value="1"/>
</dbReference>
<accession>A0A1S8NIE5</accession>
<dbReference type="STRING" id="169679.CSACC_38800"/>
<reference evidence="3 4" key="1">
    <citation type="submission" date="2016-05" db="EMBL/GenBank/DDBJ databases">
        <title>Microbial solvent formation.</title>
        <authorList>
            <person name="Poehlein A."/>
            <person name="Montoya Solano J.D."/>
            <person name="Flitsch S."/>
            <person name="Krabben P."/>
            <person name="Duerre P."/>
            <person name="Daniel R."/>
        </authorList>
    </citation>
    <scope>NUCLEOTIDE SEQUENCE [LARGE SCALE GENOMIC DNA]</scope>
    <source>
        <strain evidence="3 4">L1-8</strain>
    </source>
</reference>
<evidence type="ECO:0000313" key="3">
    <source>
        <dbReference type="EMBL" id="OOM16210.1"/>
    </source>
</evidence>
<protein>
    <submittedName>
        <fullName evidence="3">FeoA domain protein</fullName>
    </submittedName>
</protein>
<dbReference type="Gene3D" id="2.30.30.90">
    <property type="match status" value="1"/>
</dbReference>
<dbReference type="PANTHER" id="PTHR43151">
    <property type="entry name" value="FEOA FAMILY PROTEIN"/>
    <property type="match status" value="1"/>
</dbReference>
<dbReference type="GO" id="GO:0046914">
    <property type="term" value="F:transition metal ion binding"/>
    <property type="evidence" value="ECO:0007669"/>
    <property type="project" value="InterPro"/>
</dbReference>
<feature type="domain" description="Ferrous iron transporter FeoA-like" evidence="2">
    <location>
        <begin position="17"/>
        <end position="85"/>
    </location>
</feature>
<name>A0A1S8NIE5_CLOSA</name>
<dbReference type="PANTHER" id="PTHR43151:SF1">
    <property type="entry name" value="SSR2333 PROTEIN"/>
    <property type="match status" value="1"/>
</dbReference>
<evidence type="ECO:0000256" key="1">
    <source>
        <dbReference type="ARBA" id="ARBA00023004"/>
    </source>
</evidence>
<dbReference type="InterPro" id="IPR038157">
    <property type="entry name" value="FeoA_core_dom"/>
</dbReference>
<keyword evidence="1" id="KW-0408">Iron</keyword>
<dbReference type="InterPro" id="IPR007167">
    <property type="entry name" value="Fe-transptr_FeoA-like"/>
</dbReference>
<dbReference type="AlphaFoldDB" id="A0A1S8NIE5"/>
<evidence type="ECO:0000313" key="4">
    <source>
        <dbReference type="Proteomes" id="UP000191154"/>
    </source>
</evidence>
<dbReference type="SUPFAM" id="SSF50037">
    <property type="entry name" value="C-terminal domain of transcriptional repressors"/>
    <property type="match status" value="1"/>
</dbReference>
<organism evidence="3 4">
    <name type="scientific">Clostridium saccharobutylicum</name>
    <dbReference type="NCBI Taxonomy" id="169679"/>
    <lineage>
        <taxon>Bacteria</taxon>
        <taxon>Bacillati</taxon>
        <taxon>Bacillota</taxon>
        <taxon>Clostridia</taxon>
        <taxon>Eubacteriales</taxon>
        <taxon>Clostridiaceae</taxon>
        <taxon>Clostridium</taxon>
    </lineage>
</organism>
<dbReference type="Proteomes" id="UP000191154">
    <property type="component" value="Unassembled WGS sequence"/>
</dbReference>
<comment type="caution">
    <text evidence="3">The sequence shown here is derived from an EMBL/GenBank/DDBJ whole genome shotgun (WGS) entry which is preliminary data.</text>
</comment>
<dbReference type="Pfam" id="PF04023">
    <property type="entry name" value="FeoA"/>
    <property type="match status" value="1"/>
</dbReference>